<dbReference type="AlphaFoldDB" id="A0A829H2W0"/>
<name>A0A829H2W0_LACPA</name>
<dbReference type="Proteomes" id="UP000014244">
    <property type="component" value="Unassembled WGS sequence"/>
</dbReference>
<protein>
    <submittedName>
        <fullName evidence="1">Uncharacterized protein</fullName>
    </submittedName>
</protein>
<organism evidence="1 2">
    <name type="scientific">Lacticaseibacillus paracasei subsp. paracasei Lpp41</name>
    <dbReference type="NCBI Taxonomy" id="1256208"/>
    <lineage>
        <taxon>Bacteria</taxon>
        <taxon>Bacillati</taxon>
        <taxon>Bacillota</taxon>
        <taxon>Bacilli</taxon>
        <taxon>Lactobacillales</taxon>
        <taxon>Lactobacillaceae</taxon>
        <taxon>Lacticaseibacillus</taxon>
    </lineage>
</organism>
<sequence>MPVVGYRSDHARLVHKACGVPPRGQARKNLSTAGFCLALIPHSTSNKAAKEQVPKRL</sequence>
<gene>
    <name evidence="1" type="ORF">Lpp41_16555</name>
</gene>
<evidence type="ECO:0000313" key="2">
    <source>
        <dbReference type="Proteomes" id="UP000014244"/>
    </source>
</evidence>
<dbReference type="EMBL" id="ANKE01000801">
    <property type="protein sequence ID" value="EPC69826.1"/>
    <property type="molecule type" value="Genomic_DNA"/>
</dbReference>
<comment type="caution">
    <text evidence="1">The sequence shown here is derived from an EMBL/GenBank/DDBJ whole genome shotgun (WGS) entry which is preliminary data.</text>
</comment>
<reference evidence="1 2" key="1">
    <citation type="journal article" date="2013" name="PLoS ONE">
        <title>Lactobacillus paracasei comparative genomics: towards species pan-genome definition and exploitation of diversity.</title>
        <authorList>
            <person name="Smokvina T."/>
            <person name="Wels M."/>
            <person name="Polka J."/>
            <person name="Chervaux C."/>
            <person name="Brisse S."/>
            <person name="Boekhorst J."/>
            <person name="van Hylckama Vlieg J.E."/>
            <person name="Siezen R.J."/>
        </authorList>
    </citation>
    <scope>NUCLEOTIDE SEQUENCE [LARGE SCALE GENOMIC DNA]</scope>
    <source>
        <strain evidence="1 2">Lpp41</strain>
    </source>
</reference>
<accession>A0A829H2W0</accession>
<proteinExistence type="predicted"/>
<evidence type="ECO:0000313" key="1">
    <source>
        <dbReference type="EMBL" id="EPC69826.1"/>
    </source>
</evidence>